<accession>A0A7W8LMI3</accession>
<organism evidence="2 3">
    <name type="scientific">Treponema ruminis</name>
    <dbReference type="NCBI Taxonomy" id="744515"/>
    <lineage>
        <taxon>Bacteria</taxon>
        <taxon>Pseudomonadati</taxon>
        <taxon>Spirochaetota</taxon>
        <taxon>Spirochaetia</taxon>
        <taxon>Spirochaetales</taxon>
        <taxon>Treponemataceae</taxon>
        <taxon>Treponema</taxon>
    </lineage>
</organism>
<evidence type="ECO:0000313" key="2">
    <source>
        <dbReference type="EMBL" id="MBB5226502.1"/>
    </source>
</evidence>
<protein>
    <submittedName>
        <fullName evidence="2">Uncharacterized protein</fullName>
    </submittedName>
</protein>
<dbReference type="EMBL" id="JACHFQ010000005">
    <property type="protein sequence ID" value="MBB5226502.1"/>
    <property type="molecule type" value="Genomic_DNA"/>
</dbReference>
<dbReference type="RefSeq" id="WP_184659818.1">
    <property type="nucleotide sequence ID" value="NZ_CP031518.1"/>
</dbReference>
<dbReference type="Proteomes" id="UP000518887">
    <property type="component" value="Unassembled WGS sequence"/>
</dbReference>
<comment type="caution">
    <text evidence="2">The sequence shown here is derived from an EMBL/GenBank/DDBJ whole genome shotgun (WGS) entry which is preliminary data.</text>
</comment>
<proteinExistence type="predicted"/>
<sequence>METKTRNLIRLFLSIILLILAFPLASQEAFPQKIEWKSNANALEYKVELENLNTGKKEIITTEKTSAELSLPPARYRYRVHAYDFLGKEASLSAWTNFEVFKASKPKINKIERKLQVPKDGGSIGISVDIADVNKNSKFELVNESLNGIISASDKMNMGQSSSETDSISHLDFKNVPPGNWRLRVTNPSGLSSLSDIIVVDGEKMFTDVEVALIREEAVKETEEKVRREMEEKLSAEIEKAIALHDLDKEKAEADRLEAEKRAEEERLEAEKRAEEERLEAERAAEEAERLAEIARAEEEKRAKEEAKRAKEEEKRRRKLEKKKNGYQWKDFILEGGLGLTMRLYDESFKESYDESFSPALNVRAMYLPKKTESRKIGLEVCYFNQKFTHETNFLAAELISNVFDAKIVWQQKLVPAMYLQLKGGAGINMLQKSISYSSSYLARTASDDATYYYPLAAGNLSIFCNALKFIVFEVGADYKHVFAGSSAFGMVTPYACAGIRF</sequence>
<feature type="region of interest" description="Disordered" evidence="1">
    <location>
        <begin position="255"/>
        <end position="281"/>
    </location>
</feature>
<feature type="compositionally biased region" description="Basic and acidic residues" evidence="1">
    <location>
        <begin position="298"/>
        <end position="315"/>
    </location>
</feature>
<name>A0A7W8LMI3_9SPIR</name>
<gene>
    <name evidence="2" type="ORF">HNP76_001875</name>
</gene>
<evidence type="ECO:0000313" key="3">
    <source>
        <dbReference type="Proteomes" id="UP000518887"/>
    </source>
</evidence>
<feature type="region of interest" description="Disordered" evidence="1">
    <location>
        <begin position="298"/>
        <end position="317"/>
    </location>
</feature>
<dbReference type="AlphaFoldDB" id="A0A7W8LMI3"/>
<evidence type="ECO:0000256" key="1">
    <source>
        <dbReference type="SAM" id="MobiDB-lite"/>
    </source>
</evidence>
<reference evidence="2 3" key="1">
    <citation type="submission" date="2020-08" db="EMBL/GenBank/DDBJ databases">
        <title>Genomic Encyclopedia of Type Strains, Phase IV (KMG-IV): sequencing the most valuable type-strain genomes for metagenomic binning, comparative biology and taxonomic classification.</title>
        <authorList>
            <person name="Goeker M."/>
        </authorList>
    </citation>
    <scope>NUCLEOTIDE SEQUENCE [LARGE SCALE GENOMIC DNA]</scope>
    <source>
        <strain evidence="2 3">DSM 103462</strain>
    </source>
</reference>
<keyword evidence="3" id="KW-1185">Reference proteome</keyword>